<keyword evidence="2" id="KW-0560">Oxidoreductase</keyword>
<feature type="binding site" evidence="5">
    <location>
        <position position="286"/>
    </location>
    <ligand>
        <name>FMN</name>
        <dbReference type="ChEBI" id="CHEBI:58210"/>
    </ligand>
</feature>
<keyword evidence="8" id="KW-1185">Reference proteome</keyword>
<proteinExistence type="inferred from homology"/>
<dbReference type="InterPro" id="IPR008259">
    <property type="entry name" value="FMN_hydac_DH_AS"/>
</dbReference>
<dbReference type="SUPFAM" id="SSF51395">
    <property type="entry name" value="FMN-linked oxidoreductases"/>
    <property type="match status" value="1"/>
</dbReference>
<dbReference type="Gene3D" id="3.20.20.70">
    <property type="entry name" value="Aldolase class I"/>
    <property type="match status" value="1"/>
</dbReference>
<dbReference type="GO" id="GO:0016491">
    <property type="term" value="F:oxidoreductase activity"/>
    <property type="evidence" value="ECO:0007669"/>
    <property type="project" value="UniProtKB-KW"/>
</dbReference>
<protein>
    <submittedName>
        <fullName evidence="7">Oxidoreductase</fullName>
    </submittedName>
</protein>
<comment type="cofactor">
    <cofactor evidence="1">
        <name>FMN</name>
        <dbReference type="ChEBI" id="CHEBI:58210"/>
    </cofactor>
</comment>
<feature type="binding site" evidence="5">
    <location>
        <position position="132"/>
    </location>
    <ligand>
        <name>glyoxylate</name>
        <dbReference type="ChEBI" id="CHEBI:36655"/>
    </ligand>
</feature>
<dbReference type="InterPro" id="IPR013785">
    <property type="entry name" value="Aldolase_TIM"/>
</dbReference>
<dbReference type="PIRSF" id="PIRSF000138">
    <property type="entry name" value="Al-hdrx_acd_dh"/>
    <property type="match status" value="1"/>
</dbReference>
<dbReference type="AlphaFoldDB" id="A0A401ZGB4"/>
<comment type="caution">
    <text evidence="7">The sequence shown here is derived from an EMBL/GenBank/DDBJ whole genome shotgun (WGS) entry which is preliminary data.</text>
</comment>
<dbReference type="GO" id="GO:0005737">
    <property type="term" value="C:cytoplasm"/>
    <property type="evidence" value="ECO:0007669"/>
    <property type="project" value="UniProtKB-ARBA"/>
</dbReference>
<dbReference type="InterPro" id="IPR037396">
    <property type="entry name" value="FMN_HAD"/>
</dbReference>
<feature type="binding site" evidence="5">
    <location>
        <begin position="342"/>
        <end position="343"/>
    </location>
    <ligand>
        <name>FMN</name>
        <dbReference type="ChEBI" id="CHEBI:58210"/>
    </ligand>
</feature>
<feature type="binding site" evidence="5">
    <location>
        <begin position="319"/>
        <end position="323"/>
    </location>
    <ligand>
        <name>FMN</name>
        <dbReference type="ChEBI" id="CHEBI:58210"/>
    </ligand>
</feature>
<dbReference type="InterPro" id="IPR000262">
    <property type="entry name" value="FMN-dep_DH"/>
</dbReference>
<evidence type="ECO:0000256" key="2">
    <source>
        <dbReference type="ARBA" id="ARBA00023002"/>
    </source>
</evidence>
<dbReference type="Proteomes" id="UP000287224">
    <property type="component" value="Unassembled WGS sequence"/>
</dbReference>
<dbReference type="RefSeq" id="WP_126596894.1">
    <property type="nucleotide sequence ID" value="NZ_BIFQ01000001.1"/>
</dbReference>
<evidence type="ECO:0000313" key="8">
    <source>
        <dbReference type="Proteomes" id="UP000287224"/>
    </source>
</evidence>
<dbReference type="PROSITE" id="PS51349">
    <property type="entry name" value="FMN_HYDROXY_ACID_DH_2"/>
    <property type="match status" value="1"/>
</dbReference>
<dbReference type="PANTHER" id="PTHR10578">
    <property type="entry name" value="S -2-HYDROXY-ACID OXIDASE-RELATED"/>
    <property type="match status" value="1"/>
</dbReference>
<organism evidence="7 8">
    <name type="scientific">Dictyobacter aurantiacus</name>
    <dbReference type="NCBI Taxonomy" id="1936993"/>
    <lineage>
        <taxon>Bacteria</taxon>
        <taxon>Bacillati</taxon>
        <taxon>Chloroflexota</taxon>
        <taxon>Ktedonobacteria</taxon>
        <taxon>Ktedonobacterales</taxon>
        <taxon>Dictyobacteraceae</taxon>
        <taxon>Dictyobacter</taxon>
    </lineage>
</organism>
<evidence type="ECO:0000256" key="1">
    <source>
        <dbReference type="ARBA" id="ARBA00001917"/>
    </source>
</evidence>
<feature type="domain" description="FMN hydroxy acid dehydrogenase" evidence="6">
    <location>
        <begin position="27"/>
        <end position="393"/>
    </location>
</feature>
<dbReference type="GO" id="GO:0010181">
    <property type="term" value="F:FMN binding"/>
    <property type="evidence" value="ECO:0007669"/>
    <property type="project" value="InterPro"/>
</dbReference>
<reference evidence="8" key="1">
    <citation type="submission" date="2018-12" db="EMBL/GenBank/DDBJ databases">
        <title>Tengunoibacter tsumagoiensis gen. nov., sp. nov., Dictyobacter kobayashii sp. nov., D. alpinus sp. nov., and D. joshuensis sp. nov. and description of Dictyobacteraceae fam. nov. within the order Ktedonobacterales isolated from Tengu-no-mugimeshi.</title>
        <authorList>
            <person name="Wang C.M."/>
            <person name="Zheng Y."/>
            <person name="Sakai Y."/>
            <person name="Toyoda A."/>
            <person name="Minakuchi Y."/>
            <person name="Abe K."/>
            <person name="Yokota A."/>
            <person name="Yabe S."/>
        </authorList>
    </citation>
    <scope>NUCLEOTIDE SEQUENCE [LARGE SCALE GENOMIC DNA]</scope>
    <source>
        <strain evidence="8">S-27</strain>
    </source>
</reference>
<evidence type="ECO:0000313" key="7">
    <source>
        <dbReference type="EMBL" id="GCE05889.1"/>
    </source>
</evidence>
<dbReference type="Pfam" id="PF01070">
    <property type="entry name" value="FMN_dh"/>
    <property type="match status" value="1"/>
</dbReference>
<keyword evidence="5" id="KW-0285">Flavoprotein</keyword>
<feature type="binding site" evidence="5">
    <location>
        <position position="182"/>
    </location>
    <ligand>
        <name>FMN</name>
        <dbReference type="ChEBI" id="CHEBI:58210"/>
    </ligand>
</feature>
<sequence length="395" mass="42930">MKDDQQSIPSYGLGRQMQVYMQGLQGQLPSLPVSPEVLEQQALAHLSQQAAGYLAGMDDTMQANLRAFQRWSILPRMLRDVSRRQLSTTILGMQLPIPLLLAPIGVQSIIHPEAELAVARAARATGVPMILSTAASRSIEAVAQELADTPRWFQLYWSKNPDLNASLVHRAEQAGYSAIVVTLDTRLLSWREQDIQNAYLPFLQGEGLANYFSDPVFRQALAQSPEKDPAMAIRYFIDIFLNPSLTWDQLAFLRQHTSLPIFLKGVLHPDDARQTIDAGMDGIIVSNHGGRQVGGSRAALDALPAVVEAAGGQVPVLFDSGIRRGSDVLKAIALGARAVLLGRPYIWGLALDGEAGVQQVLQNLLADLDLTLAVSGFSSISQLDASLLVNERPTA</sequence>
<keyword evidence="5" id="KW-0288">FMN</keyword>
<feature type="binding site" evidence="5">
    <location>
        <position position="154"/>
    </location>
    <ligand>
        <name>FMN</name>
        <dbReference type="ChEBI" id="CHEBI:58210"/>
    </ligand>
</feature>
<feature type="binding site" evidence="5">
    <location>
        <position position="291"/>
    </location>
    <ligand>
        <name>glyoxylate</name>
        <dbReference type="ChEBI" id="CHEBI:36655"/>
    </ligand>
</feature>
<dbReference type="OrthoDB" id="9770452at2"/>
<accession>A0A401ZGB4</accession>
<dbReference type="PANTHER" id="PTHR10578:SF143">
    <property type="entry name" value="FMN-DEPENDENT ALPHA-HYDROXY ACID DEHYDROGENASE PB1A11.03"/>
    <property type="match status" value="1"/>
</dbReference>
<feature type="active site" description="Proton acceptor" evidence="4">
    <location>
        <position position="288"/>
    </location>
</feature>
<dbReference type="EMBL" id="BIFQ01000001">
    <property type="protein sequence ID" value="GCE05889.1"/>
    <property type="molecule type" value="Genomic_DNA"/>
</dbReference>
<feature type="binding site" evidence="5">
    <location>
        <position position="156"/>
    </location>
    <ligand>
        <name>glyoxylate</name>
        <dbReference type="ChEBI" id="CHEBI:36655"/>
    </ligand>
</feature>
<feature type="binding site" evidence="5">
    <location>
        <position position="191"/>
    </location>
    <ligand>
        <name>glyoxylate</name>
        <dbReference type="ChEBI" id="CHEBI:36655"/>
    </ligand>
</feature>
<evidence type="ECO:0000259" key="6">
    <source>
        <dbReference type="PROSITE" id="PS51349"/>
    </source>
</evidence>
<dbReference type="FunFam" id="3.20.20.70:FF:000056">
    <property type="entry name" value="hydroxyacid oxidase 2"/>
    <property type="match status" value="1"/>
</dbReference>
<evidence type="ECO:0000256" key="4">
    <source>
        <dbReference type="PIRSR" id="PIRSR000138-1"/>
    </source>
</evidence>
<feature type="binding site" evidence="5">
    <location>
        <begin position="103"/>
        <end position="105"/>
    </location>
    <ligand>
        <name>FMN</name>
        <dbReference type="ChEBI" id="CHEBI:58210"/>
    </ligand>
</feature>
<feature type="binding site" evidence="5">
    <location>
        <position position="288"/>
    </location>
    <ligand>
        <name>glyoxylate</name>
        <dbReference type="ChEBI" id="CHEBI:36655"/>
    </ligand>
</feature>
<dbReference type="PROSITE" id="PS00557">
    <property type="entry name" value="FMN_HYDROXY_ACID_DH_1"/>
    <property type="match status" value="1"/>
</dbReference>
<evidence type="ECO:0000256" key="3">
    <source>
        <dbReference type="ARBA" id="ARBA00024042"/>
    </source>
</evidence>
<feature type="binding site" evidence="5">
    <location>
        <position position="53"/>
    </location>
    <ligand>
        <name>glyoxylate</name>
        <dbReference type="ChEBI" id="CHEBI:36655"/>
    </ligand>
</feature>
<dbReference type="InterPro" id="IPR012133">
    <property type="entry name" value="Alpha-hydoxy_acid_DH_FMN"/>
</dbReference>
<gene>
    <name evidence="7" type="ORF">KDAU_32180</name>
</gene>
<feature type="binding site" evidence="5">
    <location>
        <position position="264"/>
    </location>
    <ligand>
        <name>FMN</name>
        <dbReference type="ChEBI" id="CHEBI:58210"/>
    </ligand>
</feature>
<evidence type="ECO:0000256" key="5">
    <source>
        <dbReference type="PIRSR" id="PIRSR000138-2"/>
    </source>
</evidence>
<name>A0A401ZGB4_9CHLR</name>
<comment type="similarity">
    <text evidence="3">Belongs to the FMN-dependent alpha-hydroxy acid dehydrogenase family.</text>
</comment>